<name>A0A813AB19_9DINO</name>
<proteinExistence type="predicted"/>
<dbReference type="Proteomes" id="UP000601435">
    <property type="component" value="Unassembled WGS sequence"/>
</dbReference>
<keyword evidence="1" id="KW-0175">Coiled coil</keyword>
<protein>
    <submittedName>
        <fullName evidence="2">Uncharacterized protein</fullName>
    </submittedName>
</protein>
<accession>A0A813AB19</accession>
<dbReference type="AlphaFoldDB" id="A0A813AB19"/>
<dbReference type="EMBL" id="CAJNJA010056560">
    <property type="protein sequence ID" value="CAE7859090.1"/>
    <property type="molecule type" value="Genomic_DNA"/>
</dbReference>
<comment type="caution">
    <text evidence="2">The sequence shown here is derived from an EMBL/GenBank/DDBJ whole genome shotgun (WGS) entry which is preliminary data.</text>
</comment>
<feature type="non-terminal residue" evidence="2">
    <location>
        <position position="52"/>
    </location>
</feature>
<keyword evidence="3" id="KW-1185">Reference proteome</keyword>
<feature type="coiled-coil region" evidence="1">
    <location>
        <begin position="12"/>
        <end position="39"/>
    </location>
</feature>
<reference evidence="2" key="1">
    <citation type="submission" date="2021-02" db="EMBL/GenBank/DDBJ databases">
        <authorList>
            <person name="Dougan E. K."/>
            <person name="Rhodes N."/>
            <person name="Thang M."/>
            <person name="Chan C."/>
        </authorList>
    </citation>
    <scope>NUCLEOTIDE SEQUENCE</scope>
</reference>
<evidence type="ECO:0000313" key="2">
    <source>
        <dbReference type="EMBL" id="CAE7859090.1"/>
    </source>
</evidence>
<gene>
    <name evidence="2" type="ORF">SNEC2469_LOCUS27121</name>
</gene>
<feature type="non-terminal residue" evidence="2">
    <location>
        <position position="1"/>
    </location>
</feature>
<evidence type="ECO:0000313" key="3">
    <source>
        <dbReference type="Proteomes" id="UP000601435"/>
    </source>
</evidence>
<sequence>AAARDAAMQADQAAAAADASALRDQLKKQEDEMASAIRDGVQELREKLKVAE</sequence>
<organism evidence="2 3">
    <name type="scientific">Symbiodinium necroappetens</name>
    <dbReference type="NCBI Taxonomy" id="1628268"/>
    <lineage>
        <taxon>Eukaryota</taxon>
        <taxon>Sar</taxon>
        <taxon>Alveolata</taxon>
        <taxon>Dinophyceae</taxon>
        <taxon>Suessiales</taxon>
        <taxon>Symbiodiniaceae</taxon>
        <taxon>Symbiodinium</taxon>
    </lineage>
</organism>
<evidence type="ECO:0000256" key="1">
    <source>
        <dbReference type="SAM" id="Coils"/>
    </source>
</evidence>